<accession>A0A4S2M590</accession>
<organism evidence="2 3">
    <name type="scientific">Opisthorchis felineus</name>
    <dbReference type="NCBI Taxonomy" id="147828"/>
    <lineage>
        <taxon>Eukaryota</taxon>
        <taxon>Metazoa</taxon>
        <taxon>Spiralia</taxon>
        <taxon>Lophotrochozoa</taxon>
        <taxon>Platyhelminthes</taxon>
        <taxon>Trematoda</taxon>
        <taxon>Digenea</taxon>
        <taxon>Opisthorchiida</taxon>
        <taxon>Opisthorchiata</taxon>
        <taxon>Opisthorchiidae</taxon>
        <taxon>Opisthorchis</taxon>
    </lineage>
</organism>
<dbReference type="Proteomes" id="UP000308267">
    <property type="component" value="Unassembled WGS sequence"/>
</dbReference>
<evidence type="ECO:0000313" key="3">
    <source>
        <dbReference type="Proteomes" id="UP000308267"/>
    </source>
</evidence>
<feature type="compositionally biased region" description="Polar residues" evidence="1">
    <location>
        <begin position="39"/>
        <end position="49"/>
    </location>
</feature>
<feature type="compositionally biased region" description="Basic and acidic residues" evidence="1">
    <location>
        <begin position="50"/>
        <end position="59"/>
    </location>
</feature>
<gene>
    <name evidence="2" type="ORF">CRM22_002589</name>
</gene>
<evidence type="ECO:0000313" key="2">
    <source>
        <dbReference type="EMBL" id="TGZ71512.1"/>
    </source>
</evidence>
<evidence type="ECO:0000256" key="1">
    <source>
        <dbReference type="SAM" id="MobiDB-lite"/>
    </source>
</evidence>
<name>A0A4S2M590_OPIFE</name>
<dbReference type="AlphaFoldDB" id="A0A4S2M590"/>
<feature type="region of interest" description="Disordered" evidence="1">
    <location>
        <begin position="1"/>
        <end position="63"/>
    </location>
</feature>
<reference evidence="2 3" key="1">
    <citation type="journal article" date="2019" name="BMC Genomics">
        <title>New insights from Opisthorchis felineus genome: update on genomics of the epidemiologically important liver flukes.</title>
        <authorList>
            <person name="Ershov N.I."/>
            <person name="Mordvinov V.A."/>
            <person name="Prokhortchouk E.B."/>
            <person name="Pakharukova M.Y."/>
            <person name="Gunbin K.V."/>
            <person name="Ustyantsev K."/>
            <person name="Genaev M.A."/>
            <person name="Blinov A.G."/>
            <person name="Mazur A."/>
            <person name="Boulygina E."/>
            <person name="Tsygankova S."/>
            <person name="Khrameeva E."/>
            <person name="Chekanov N."/>
            <person name="Fan G."/>
            <person name="Xiao A."/>
            <person name="Zhang H."/>
            <person name="Xu X."/>
            <person name="Yang H."/>
            <person name="Solovyev V."/>
            <person name="Lee S.M."/>
            <person name="Liu X."/>
            <person name="Afonnikov D.A."/>
            <person name="Skryabin K.G."/>
        </authorList>
    </citation>
    <scope>NUCLEOTIDE SEQUENCE [LARGE SCALE GENOMIC DNA]</scope>
    <source>
        <strain evidence="2">AK-0245</strain>
        <tissue evidence="2">Whole organism</tissue>
    </source>
</reference>
<comment type="caution">
    <text evidence="2">The sequence shown here is derived from an EMBL/GenBank/DDBJ whole genome shotgun (WGS) entry which is preliminary data.</text>
</comment>
<feature type="compositionally biased region" description="Basic and acidic residues" evidence="1">
    <location>
        <begin position="1"/>
        <end position="21"/>
    </location>
</feature>
<proteinExistence type="predicted"/>
<sequence>MPNFKVNRESWYSRESTERVQKSSSSEDSLEQMKPRPNYRSSSQTQNTLMKRDNSRLQEKPPQGRVSKLVLLVLLLRMFSPLPNELQNLLISIVG</sequence>
<protein>
    <submittedName>
        <fullName evidence="2">Uncharacterized protein</fullName>
    </submittedName>
</protein>
<dbReference type="EMBL" id="SJOL01004539">
    <property type="protein sequence ID" value="TGZ71512.1"/>
    <property type="molecule type" value="Genomic_DNA"/>
</dbReference>
<keyword evidence="3" id="KW-1185">Reference proteome</keyword>